<reference evidence="1 2" key="1">
    <citation type="journal article" date="2012" name="Stand. Genomic Sci.">
        <title>Complete genome sequencing and analysis of Saprospira grandis str. Lewin, a predatory marine bacterium.</title>
        <authorList>
            <person name="Saw J.H."/>
            <person name="Yuryev A."/>
            <person name="Kanbe M."/>
            <person name="Hou S."/>
            <person name="Young A.G."/>
            <person name="Aizawa S."/>
            <person name="Alam M."/>
        </authorList>
    </citation>
    <scope>NUCLEOTIDE SEQUENCE [LARGE SCALE GENOMIC DNA]</scope>
    <source>
        <strain evidence="1 2">Lewin</strain>
    </source>
</reference>
<dbReference type="KEGG" id="sgn:SGRA_3319"/>
<name>H6L110_SAPGL</name>
<dbReference type="HOGENOM" id="CLU_3221879_0_0_10"/>
<dbReference type="EMBL" id="CP002831">
    <property type="protein sequence ID" value="AFC26046.1"/>
    <property type="molecule type" value="Genomic_DNA"/>
</dbReference>
<accession>H6L110</accession>
<organism evidence="1 2">
    <name type="scientific">Saprospira grandis (strain Lewin)</name>
    <dbReference type="NCBI Taxonomy" id="984262"/>
    <lineage>
        <taxon>Bacteria</taxon>
        <taxon>Pseudomonadati</taxon>
        <taxon>Bacteroidota</taxon>
        <taxon>Saprospiria</taxon>
        <taxon>Saprospirales</taxon>
        <taxon>Saprospiraceae</taxon>
        <taxon>Saprospira</taxon>
    </lineage>
</organism>
<sequence length="44" mass="5213">MLMFIPLYIICIINAKKEIIVKWVKFNQLPKALLRVYGLYLLGM</sequence>
<keyword evidence="2" id="KW-1185">Reference proteome</keyword>
<dbReference type="AlphaFoldDB" id="H6L110"/>
<evidence type="ECO:0000313" key="2">
    <source>
        <dbReference type="Proteomes" id="UP000007519"/>
    </source>
</evidence>
<protein>
    <submittedName>
        <fullName evidence="1">Uncharacterized protein</fullName>
    </submittedName>
</protein>
<proteinExistence type="predicted"/>
<dbReference type="Proteomes" id="UP000007519">
    <property type="component" value="Chromosome"/>
</dbReference>
<gene>
    <name evidence="1" type="ordered locus">SGRA_3319</name>
</gene>
<evidence type="ECO:0000313" key="1">
    <source>
        <dbReference type="EMBL" id="AFC26046.1"/>
    </source>
</evidence>